<dbReference type="AlphaFoldDB" id="A0A6N7Q356"/>
<dbReference type="InterPro" id="IPR011990">
    <property type="entry name" value="TPR-like_helical_dom_sf"/>
</dbReference>
<evidence type="ECO:0000256" key="3">
    <source>
        <dbReference type="SAM" id="SignalP"/>
    </source>
</evidence>
<sequence>MPKTSGKPSAWFVRSFVALGVVLVAAGAGAADPAGDAKVNALFQEARAAFIAGDYATACPKYEEVVRLRPGLGARVGLGDCYRKMGRLARAWETYRAIVDDAARIVATSKSFTETSTARKRGDEAKARMGELEPRLGWITIAVPEAVAALPNLVVTLDGVPITREVFGTRIPTERGEHVIDASAPGKKPWEKGLAIAEGAELTVAVQALEDEAAPQPEPKKPPEAQQNEPASGLGTPPSTPFLDPAQGPRVSPAPDRIPEAPKDGFFSTQRAIGLGLGVAGLGAGAVGAYFGVRAMQKRDESEIDGHCNGNVCNELGYDARKDAYQSGNLSTGLFVAGGVAFAGGLALFLTAPKRSKTQTSSIILGPSSFLWTGRF</sequence>
<evidence type="ECO:0000256" key="2">
    <source>
        <dbReference type="SAM" id="Phobius"/>
    </source>
</evidence>
<dbReference type="SUPFAM" id="SSF48452">
    <property type="entry name" value="TPR-like"/>
    <property type="match status" value="1"/>
</dbReference>
<organism evidence="4 5">
    <name type="scientific">Polyangium spumosum</name>
    <dbReference type="NCBI Taxonomy" id="889282"/>
    <lineage>
        <taxon>Bacteria</taxon>
        <taxon>Pseudomonadati</taxon>
        <taxon>Myxococcota</taxon>
        <taxon>Polyangia</taxon>
        <taxon>Polyangiales</taxon>
        <taxon>Polyangiaceae</taxon>
        <taxon>Polyangium</taxon>
    </lineage>
</organism>
<dbReference type="Proteomes" id="UP000440224">
    <property type="component" value="Unassembled WGS sequence"/>
</dbReference>
<feature type="transmembrane region" description="Helical" evidence="2">
    <location>
        <begin position="330"/>
        <end position="352"/>
    </location>
</feature>
<evidence type="ECO:0000256" key="1">
    <source>
        <dbReference type="SAM" id="MobiDB-lite"/>
    </source>
</evidence>
<keyword evidence="5" id="KW-1185">Reference proteome</keyword>
<reference evidence="4 5" key="1">
    <citation type="submission" date="2019-10" db="EMBL/GenBank/DDBJ databases">
        <title>A soil myxobacterium in the family Polyangiaceae.</title>
        <authorList>
            <person name="Li Y."/>
            <person name="Wang J."/>
        </authorList>
    </citation>
    <scope>NUCLEOTIDE SEQUENCE [LARGE SCALE GENOMIC DNA]</scope>
    <source>
        <strain evidence="4 5">DSM 14734</strain>
    </source>
</reference>
<dbReference type="OrthoDB" id="5455794at2"/>
<dbReference type="RefSeq" id="WP_153823529.1">
    <property type="nucleotide sequence ID" value="NZ_WJIE01000013.1"/>
</dbReference>
<keyword evidence="3" id="KW-0732">Signal</keyword>
<evidence type="ECO:0000313" key="5">
    <source>
        <dbReference type="Proteomes" id="UP000440224"/>
    </source>
</evidence>
<keyword evidence="2" id="KW-0812">Transmembrane</keyword>
<evidence type="ECO:0008006" key="6">
    <source>
        <dbReference type="Google" id="ProtNLM"/>
    </source>
</evidence>
<feature type="chain" id="PRO_5026753952" description="Tetratricopeptide repeat protein" evidence="3">
    <location>
        <begin position="31"/>
        <end position="376"/>
    </location>
</feature>
<dbReference type="EMBL" id="WJIE01000013">
    <property type="protein sequence ID" value="MRG96724.1"/>
    <property type="molecule type" value="Genomic_DNA"/>
</dbReference>
<feature type="signal peptide" evidence="3">
    <location>
        <begin position="1"/>
        <end position="30"/>
    </location>
</feature>
<evidence type="ECO:0000313" key="4">
    <source>
        <dbReference type="EMBL" id="MRG96724.1"/>
    </source>
</evidence>
<proteinExistence type="predicted"/>
<protein>
    <recommendedName>
        <fullName evidence="6">Tetratricopeptide repeat protein</fullName>
    </recommendedName>
</protein>
<gene>
    <name evidence="4" type="ORF">GF068_33090</name>
</gene>
<accession>A0A6N7Q356</accession>
<keyword evidence="2" id="KW-1133">Transmembrane helix</keyword>
<feature type="region of interest" description="Disordered" evidence="1">
    <location>
        <begin position="212"/>
        <end position="264"/>
    </location>
</feature>
<name>A0A6N7Q356_9BACT</name>
<feature type="transmembrane region" description="Helical" evidence="2">
    <location>
        <begin position="272"/>
        <end position="293"/>
    </location>
</feature>
<dbReference type="Gene3D" id="1.25.40.10">
    <property type="entry name" value="Tetratricopeptide repeat domain"/>
    <property type="match status" value="1"/>
</dbReference>
<keyword evidence="2" id="KW-0472">Membrane</keyword>
<comment type="caution">
    <text evidence="4">The sequence shown here is derived from an EMBL/GenBank/DDBJ whole genome shotgun (WGS) entry which is preliminary data.</text>
</comment>